<accession>L1QF19</accession>
<reference evidence="1 2" key="1">
    <citation type="submission" date="2012-05" db="EMBL/GenBank/DDBJ databases">
        <authorList>
            <person name="Weinstock G."/>
            <person name="Sodergren E."/>
            <person name="Lobos E.A."/>
            <person name="Fulton L."/>
            <person name="Fulton R."/>
            <person name="Courtney L."/>
            <person name="Fronick C."/>
            <person name="O'Laughlin M."/>
            <person name="Godfrey J."/>
            <person name="Wilson R.M."/>
            <person name="Miner T."/>
            <person name="Farmer C."/>
            <person name="Delehaunty K."/>
            <person name="Cordes M."/>
            <person name="Minx P."/>
            <person name="Tomlinson C."/>
            <person name="Chen J."/>
            <person name="Wollam A."/>
            <person name="Pepin K.H."/>
            <person name="Bhonagiri V."/>
            <person name="Zhang X."/>
            <person name="Suruliraj S."/>
            <person name="Warren W."/>
            <person name="Mitreva M."/>
            <person name="Mardis E.R."/>
            <person name="Wilson R.K."/>
        </authorList>
    </citation>
    <scope>NUCLEOTIDE SEQUENCE [LARGE SCALE GENOMIC DNA]</scope>
    <source>
        <strain evidence="1 2">DSM 1785</strain>
    </source>
</reference>
<dbReference type="RefSeq" id="WP_005213406.1">
    <property type="nucleotide sequence ID" value="NZ_KB291645.1"/>
</dbReference>
<dbReference type="AlphaFoldDB" id="L1QF19"/>
<sequence length="78" mass="9217">MRNNKLNEMQLEVACFLQCAAEDNRDILINGEMVQVNSNKFNEFWDKIISGIITFIEFLDEEMTVLFADDEYYKIELV</sequence>
<protein>
    <submittedName>
        <fullName evidence="1">Uncharacterized protein</fullName>
    </submittedName>
</protein>
<proteinExistence type="predicted"/>
<dbReference type="HOGENOM" id="CLU_2615750_0_0_9"/>
<dbReference type="Proteomes" id="UP000010420">
    <property type="component" value="Unassembled WGS sequence"/>
</dbReference>
<gene>
    <name evidence="1" type="ORF">HMPREF0216_01763</name>
</gene>
<organism evidence="1 2">
    <name type="scientific">Clostridium celatum DSM 1785</name>
    <dbReference type="NCBI Taxonomy" id="545697"/>
    <lineage>
        <taxon>Bacteria</taxon>
        <taxon>Bacillati</taxon>
        <taxon>Bacillota</taxon>
        <taxon>Clostridia</taxon>
        <taxon>Eubacteriales</taxon>
        <taxon>Clostridiaceae</taxon>
        <taxon>Clostridium</taxon>
    </lineage>
</organism>
<evidence type="ECO:0000313" key="1">
    <source>
        <dbReference type="EMBL" id="EKY26578.1"/>
    </source>
</evidence>
<keyword evidence="2" id="KW-1185">Reference proteome</keyword>
<comment type="caution">
    <text evidence="1">The sequence shown here is derived from an EMBL/GenBank/DDBJ whole genome shotgun (WGS) entry which is preliminary data.</text>
</comment>
<evidence type="ECO:0000313" key="2">
    <source>
        <dbReference type="Proteomes" id="UP000010420"/>
    </source>
</evidence>
<dbReference type="EMBL" id="AMEZ01000053">
    <property type="protein sequence ID" value="EKY26578.1"/>
    <property type="molecule type" value="Genomic_DNA"/>
</dbReference>
<dbReference type="PATRIC" id="fig|545697.3.peg.1734"/>
<dbReference type="STRING" id="545697.HMPREF0216_01763"/>
<name>L1QF19_9CLOT</name>